<dbReference type="InterPro" id="IPR029063">
    <property type="entry name" value="SAM-dependent_MTases_sf"/>
</dbReference>
<dbReference type="GO" id="GO:0032259">
    <property type="term" value="P:methylation"/>
    <property type="evidence" value="ECO:0007669"/>
    <property type="project" value="UniProtKB-KW"/>
</dbReference>
<dbReference type="KEGG" id="tmk:QGN29_03020"/>
<evidence type="ECO:0000313" key="2">
    <source>
        <dbReference type="Proteomes" id="UP001268683"/>
    </source>
</evidence>
<dbReference type="AlphaFoldDB" id="A0AA52EJT7"/>
<proteinExistence type="predicted"/>
<organism evidence="1 2">
    <name type="scientific">Temperatibacter marinus</name>
    <dbReference type="NCBI Taxonomy" id="1456591"/>
    <lineage>
        <taxon>Bacteria</taxon>
        <taxon>Pseudomonadati</taxon>
        <taxon>Pseudomonadota</taxon>
        <taxon>Alphaproteobacteria</taxon>
        <taxon>Kordiimonadales</taxon>
        <taxon>Temperatibacteraceae</taxon>
        <taxon>Temperatibacter</taxon>
    </lineage>
</organism>
<dbReference type="Gene3D" id="3.40.50.150">
    <property type="entry name" value="Vaccinia Virus protein VP39"/>
    <property type="match status" value="1"/>
</dbReference>
<dbReference type="Proteomes" id="UP001268683">
    <property type="component" value="Chromosome"/>
</dbReference>
<reference evidence="1" key="1">
    <citation type="submission" date="2023-04" db="EMBL/GenBank/DDBJ databases">
        <title>Complete genome sequence of Temperatibacter marinus.</title>
        <authorList>
            <person name="Rong J.-C."/>
            <person name="Yi M.-L."/>
            <person name="Zhao Q."/>
        </authorList>
    </citation>
    <scope>NUCLEOTIDE SEQUENCE</scope>
    <source>
        <strain evidence="1">NBRC 110045</strain>
    </source>
</reference>
<keyword evidence="1" id="KW-0808">Transferase</keyword>
<dbReference type="PANTHER" id="PTHR43591">
    <property type="entry name" value="METHYLTRANSFERASE"/>
    <property type="match status" value="1"/>
</dbReference>
<dbReference type="SUPFAM" id="SSF53335">
    <property type="entry name" value="S-adenosyl-L-methionine-dependent methyltransferases"/>
    <property type="match status" value="1"/>
</dbReference>
<dbReference type="CDD" id="cd02440">
    <property type="entry name" value="AdoMet_MTases"/>
    <property type="match status" value="1"/>
</dbReference>
<gene>
    <name evidence="1" type="ORF">QGN29_03020</name>
</gene>
<protein>
    <submittedName>
        <fullName evidence="1">Class I SAM-dependent methyltransferase</fullName>
    </submittedName>
</protein>
<evidence type="ECO:0000313" key="1">
    <source>
        <dbReference type="EMBL" id="WND03341.1"/>
    </source>
</evidence>
<accession>A0AA52EJT7</accession>
<keyword evidence="2" id="KW-1185">Reference proteome</keyword>
<dbReference type="RefSeq" id="WP_310799194.1">
    <property type="nucleotide sequence ID" value="NZ_CP123872.1"/>
</dbReference>
<dbReference type="GO" id="GO:0008168">
    <property type="term" value="F:methyltransferase activity"/>
    <property type="evidence" value="ECO:0007669"/>
    <property type="project" value="UniProtKB-KW"/>
</dbReference>
<dbReference type="Pfam" id="PF13489">
    <property type="entry name" value="Methyltransf_23"/>
    <property type="match status" value="1"/>
</dbReference>
<dbReference type="EMBL" id="CP123872">
    <property type="protein sequence ID" value="WND03341.1"/>
    <property type="molecule type" value="Genomic_DNA"/>
</dbReference>
<keyword evidence="1" id="KW-0489">Methyltransferase</keyword>
<name>A0AA52EJT7_9PROT</name>
<sequence>MFPSNFIKILSDYKKAFIRDSKEKNHLYNNNYSQRMGDFSQKSLWKEEASKAFEDIQISSNFRALDIGCNDGSGTEILSSLLDVSFEGIDISTAAIDSAHKNFPNKKDKFQTYDGENIPFLENSFDVICCMHVIGHVKNVKTFLSEIRRVMKPNGTVVIITPNAQYKIFSIVDSLMNNYNPDPTVRNYFFPKDFKDIAQSAGFNSVSTQRFGEKPLLLSWLPSESDYGRIRVILTATK</sequence>